<comment type="caution">
    <text evidence="5">The sequence shown here is derived from an EMBL/GenBank/DDBJ whole genome shotgun (WGS) entry which is preliminary data.</text>
</comment>
<dbReference type="PROSITE" id="PS50949">
    <property type="entry name" value="HTH_GNTR"/>
    <property type="match status" value="1"/>
</dbReference>
<feature type="domain" description="HTH gntR-type" evidence="4">
    <location>
        <begin position="12"/>
        <end position="80"/>
    </location>
</feature>
<dbReference type="InterPro" id="IPR036388">
    <property type="entry name" value="WH-like_DNA-bd_sf"/>
</dbReference>
<accession>A0ABP7U5Y3</accession>
<evidence type="ECO:0000256" key="3">
    <source>
        <dbReference type="ARBA" id="ARBA00023163"/>
    </source>
</evidence>
<organism evidence="5 6">
    <name type="scientific">Flavobacterium cheonhonense</name>
    <dbReference type="NCBI Taxonomy" id="706185"/>
    <lineage>
        <taxon>Bacteria</taxon>
        <taxon>Pseudomonadati</taxon>
        <taxon>Bacteroidota</taxon>
        <taxon>Flavobacteriia</taxon>
        <taxon>Flavobacteriales</taxon>
        <taxon>Flavobacteriaceae</taxon>
        <taxon>Flavobacterium</taxon>
    </lineage>
</organism>
<sequence>MKIITINNQSAQPKYKQIVLSVEMAIAEKRLKREDKLPSVNKVSLEFSISRDTVLLAYEELKKRGIIYAVLGKGYYVKSVEFTLEQRIFLLFDELNTFKEDLYNSFLSHVNKNFQIDIFFHHFNLEMFKKLVDESKGNYSKFILMPSNLEIPGDVVASLPLNDTYVLDQTNELFKGFPAVYQDFVTDMYDALTLGLEKIKQYSELILIFPGEKEPVGMVNGFVKFCLENDCAHQVVSSFESDAIRKGSLFIIPNDRHLVNVIEQAKLQNLVLGLDYGIISYNDTPLKKVVENGITTISTDFKAMGRILANMINTNSKLRVKNNATLILRNSL</sequence>
<dbReference type="InterPro" id="IPR000524">
    <property type="entry name" value="Tscrpt_reg_HTH_GntR"/>
</dbReference>
<dbReference type="Proteomes" id="UP001500968">
    <property type="component" value="Unassembled WGS sequence"/>
</dbReference>
<keyword evidence="3" id="KW-0804">Transcription</keyword>
<dbReference type="EMBL" id="BAABCR010000015">
    <property type="protein sequence ID" value="GAA4036633.1"/>
    <property type="molecule type" value="Genomic_DNA"/>
</dbReference>
<reference evidence="6" key="1">
    <citation type="journal article" date="2019" name="Int. J. Syst. Evol. Microbiol.">
        <title>The Global Catalogue of Microorganisms (GCM) 10K type strain sequencing project: providing services to taxonomists for standard genome sequencing and annotation.</title>
        <authorList>
            <consortium name="The Broad Institute Genomics Platform"/>
            <consortium name="The Broad Institute Genome Sequencing Center for Infectious Disease"/>
            <person name="Wu L."/>
            <person name="Ma J."/>
        </authorList>
    </citation>
    <scope>NUCLEOTIDE SEQUENCE [LARGE SCALE GENOMIC DNA]</scope>
    <source>
        <strain evidence="6">JCM 17064</strain>
    </source>
</reference>
<dbReference type="PANTHER" id="PTHR38445">
    <property type="entry name" value="HTH-TYPE TRANSCRIPTIONAL REPRESSOR YTRA"/>
    <property type="match status" value="1"/>
</dbReference>
<evidence type="ECO:0000259" key="4">
    <source>
        <dbReference type="PROSITE" id="PS50949"/>
    </source>
</evidence>
<protein>
    <submittedName>
        <fullName evidence="5">GntR family transcriptional regulator</fullName>
    </submittedName>
</protein>
<keyword evidence="2" id="KW-0238">DNA-binding</keyword>
<evidence type="ECO:0000256" key="2">
    <source>
        <dbReference type="ARBA" id="ARBA00023125"/>
    </source>
</evidence>
<dbReference type="Pfam" id="PF00392">
    <property type="entry name" value="GntR"/>
    <property type="match status" value="1"/>
</dbReference>
<dbReference type="Gene3D" id="1.10.10.10">
    <property type="entry name" value="Winged helix-like DNA-binding domain superfamily/Winged helix DNA-binding domain"/>
    <property type="match status" value="1"/>
</dbReference>
<evidence type="ECO:0000313" key="6">
    <source>
        <dbReference type="Proteomes" id="UP001500968"/>
    </source>
</evidence>
<dbReference type="SMART" id="SM00345">
    <property type="entry name" value="HTH_GNTR"/>
    <property type="match status" value="1"/>
</dbReference>
<keyword evidence="6" id="KW-1185">Reference proteome</keyword>
<evidence type="ECO:0000256" key="1">
    <source>
        <dbReference type="ARBA" id="ARBA00023015"/>
    </source>
</evidence>
<keyword evidence="1" id="KW-0805">Transcription regulation</keyword>
<dbReference type="CDD" id="cd07377">
    <property type="entry name" value="WHTH_GntR"/>
    <property type="match status" value="1"/>
</dbReference>
<name>A0ABP7U5Y3_9FLAO</name>
<proteinExistence type="predicted"/>
<dbReference type="SUPFAM" id="SSF53822">
    <property type="entry name" value="Periplasmic binding protein-like I"/>
    <property type="match status" value="1"/>
</dbReference>
<dbReference type="InterPro" id="IPR036390">
    <property type="entry name" value="WH_DNA-bd_sf"/>
</dbReference>
<dbReference type="PANTHER" id="PTHR38445:SF10">
    <property type="entry name" value="GNTR-FAMILY TRANSCRIPTIONAL REGULATOR"/>
    <property type="match status" value="1"/>
</dbReference>
<dbReference type="Gene3D" id="3.40.50.2300">
    <property type="match status" value="2"/>
</dbReference>
<evidence type="ECO:0000313" key="5">
    <source>
        <dbReference type="EMBL" id="GAA4036633.1"/>
    </source>
</evidence>
<dbReference type="SUPFAM" id="SSF46785">
    <property type="entry name" value="Winged helix' DNA-binding domain"/>
    <property type="match status" value="1"/>
</dbReference>
<gene>
    <name evidence="5" type="ORF">GCM10022386_22760</name>
</gene>
<dbReference type="InterPro" id="IPR028082">
    <property type="entry name" value="Peripla_BP_I"/>
</dbReference>
<dbReference type="RefSeq" id="WP_324690145.1">
    <property type="nucleotide sequence ID" value="NZ_BAABCR010000015.1"/>
</dbReference>